<sequence length="257" mass="28888">MATSMEAHRAAKEKQEDSVRNNPQLGVAGAAVFATTELLENILLHIDTKTLLLAQRVNHKFNSVIRSSGQLQKLLFFSHATIEEAIKLFVSGGETECADRPSMCLSTDERIVSGNLIPLLPSDPRILNPLLFMRPLPRRTVGEDSVWGLGPVMDQSDQLVEGSWKRMYIPHGHPLVVEVKAEPQALTDVEKQNRLDAKSYRYTWVKASSLVEAQEAARLQLEEVYPSYTMDRKELSFTVIGYLTLRGLDLQDQEVEE</sequence>
<reference evidence="1" key="1">
    <citation type="submission" date="2023-07" db="EMBL/GenBank/DDBJ databases">
        <title>Black Yeasts Isolated from many extreme environments.</title>
        <authorList>
            <person name="Coleine C."/>
            <person name="Stajich J.E."/>
            <person name="Selbmann L."/>
        </authorList>
    </citation>
    <scope>NUCLEOTIDE SEQUENCE</scope>
    <source>
        <strain evidence="1">CCFEE 5714</strain>
    </source>
</reference>
<proteinExistence type="predicted"/>
<name>A0ACC3MTW7_9PEZI</name>
<evidence type="ECO:0000313" key="2">
    <source>
        <dbReference type="Proteomes" id="UP001281147"/>
    </source>
</evidence>
<dbReference type="Proteomes" id="UP001281147">
    <property type="component" value="Unassembled WGS sequence"/>
</dbReference>
<keyword evidence="2" id="KW-1185">Reference proteome</keyword>
<evidence type="ECO:0000313" key="1">
    <source>
        <dbReference type="EMBL" id="KAK3703700.1"/>
    </source>
</evidence>
<dbReference type="EMBL" id="JAUTXU010000148">
    <property type="protein sequence ID" value="KAK3703700.1"/>
    <property type="molecule type" value="Genomic_DNA"/>
</dbReference>
<gene>
    <name evidence="1" type="ORF">LTR37_014278</name>
</gene>
<organism evidence="1 2">
    <name type="scientific">Vermiconidia calcicola</name>
    <dbReference type="NCBI Taxonomy" id="1690605"/>
    <lineage>
        <taxon>Eukaryota</taxon>
        <taxon>Fungi</taxon>
        <taxon>Dikarya</taxon>
        <taxon>Ascomycota</taxon>
        <taxon>Pezizomycotina</taxon>
        <taxon>Dothideomycetes</taxon>
        <taxon>Dothideomycetidae</taxon>
        <taxon>Mycosphaerellales</taxon>
        <taxon>Extremaceae</taxon>
        <taxon>Vermiconidia</taxon>
    </lineage>
</organism>
<accession>A0ACC3MTW7</accession>
<protein>
    <submittedName>
        <fullName evidence="1">Uncharacterized protein</fullName>
    </submittedName>
</protein>
<comment type="caution">
    <text evidence="1">The sequence shown here is derived from an EMBL/GenBank/DDBJ whole genome shotgun (WGS) entry which is preliminary data.</text>
</comment>